<reference evidence="3 4" key="1">
    <citation type="submission" date="2017-09" db="EMBL/GenBank/DDBJ databases">
        <title>FDA dAtabase for Regulatory Grade micrObial Sequences (FDA-ARGOS): Supporting development and validation of Infectious Disease Dx tests.</title>
        <authorList>
            <person name="Minogue T."/>
            <person name="Wolcott M."/>
            <person name="Wasieloski L."/>
            <person name="Aguilar W."/>
            <person name="Moore D."/>
            <person name="Tallon L."/>
            <person name="Sadzewicz L."/>
            <person name="Ott S."/>
            <person name="Zhao X."/>
            <person name="Nagaraj S."/>
            <person name="Vavikolanu K."/>
            <person name="Aluvathingal J."/>
            <person name="Nadendla S."/>
            <person name="Sichtig H."/>
        </authorList>
    </citation>
    <scope>NUCLEOTIDE SEQUENCE [LARGE SCALE GENOMIC DNA]</scope>
    <source>
        <strain evidence="3 4">FDAARGOS_392</strain>
        <plasmid evidence="3 4">unnamed</plasmid>
    </source>
</reference>
<protein>
    <recommendedName>
        <fullName evidence="2">DNA helicase TraI type C-terminal domain-containing protein</fullName>
    </recommendedName>
</protein>
<dbReference type="RefSeq" id="WP_082763247.1">
    <property type="nucleotide sequence ID" value="NZ_CP023526.1"/>
</dbReference>
<feature type="compositionally biased region" description="Basic and acidic residues" evidence="1">
    <location>
        <begin position="301"/>
        <end position="314"/>
    </location>
</feature>
<proteinExistence type="predicted"/>
<dbReference type="GO" id="GO:0016818">
    <property type="term" value="F:hydrolase activity, acting on acid anhydrides, in phosphorus-containing anhydrides"/>
    <property type="evidence" value="ECO:0007669"/>
    <property type="project" value="InterPro"/>
</dbReference>
<evidence type="ECO:0000256" key="1">
    <source>
        <dbReference type="SAM" id="MobiDB-lite"/>
    </source>
</evidence>
<evidence type="ECO:0000313" key="4">
    <source>
        <dbReference type="Proteomes" id="UP000217979"/>
    </source>
</evidence>
<geneLocation type="plasmid" evidence="3 4">
    <name>unnamed</name>
</geneLocation>
<sequence>MAELAKHKGDGTAHDYLKESEDHAARAAEGILSWAKPLDRVAAGRALLKSHGLAQGVSQGVFVPATRRQPEPGVGFALWDTNGNRAGMVIFSLTQDEHGGQAFSGAHRVTGREDARFAGIQQSRNGEVRVADSLPAGLELARDYPASGVIVRLEGDDLPHNLSRLTGADNLIDEAAVSAQAVRASTPETAVIPVLQDLEAVAKREAEKLAALLIENMPQTEKTDPATLDRVFTLLKDEMGGQDTEVAALAAILSREQRTAQQRLDRDIASVSRLSQDKQAERQLEERGTETDPPSAARMNQAERDIVKEKSLED</sequence>
<dbReference type="EMBL" id="CP023526">
    <property type="protein sequence ID" value="ATF95436.1"/>
    <property type="molecule type" value="Genomic_DNA"/>
</dbReference>
<dbReference type="Gene3D" id="6.10.140.290">
    <property type="match status" value="1"/>
</dbReference>
<dbReference type="GO" id="GO:0003678">
    <property type="term" value="F:DNA helicase activity"/>
    <property type="evidence" value="ECO:0007669"/>
    <property type="project" value="InterPro"/>
</dbReference>
<dbReference type="Proteomes" id="UP000217979">
    <property type="component" value="Plasmid unnamed"/>
</dbReference>
<dbReference type="Pfam" id="PF07057">
    <property type="entry name" value="TraI_C"/>
    <property type="match status" value="1"/>
</dbReference>
<dbReference type="AlphaFoldDB" id="A0A291E677"/>
<feature type="domain" description="DNA helicase TraI type C-terminal" evidence="2">
    <location>
        <begin position="12"/>
        <end position="167"/>
    </location>
</feature>
<dbReference type="GO" id="GO:0005524">
    <property type="term" value="F:ATP binding"/>
    <property type="evidence" value="ECO:0007669"/>
    <property type="project" value="InterPro"/>
</dbReference>
<evidence type="ECO:0000313" key="3">
    <source>
        <dbReference type="EMBL" id="ATF95436.1"/>
    </source>
</evidence>
<feature type="region of interest" description="Disordered" evidence="1">
    <location>
        <begin position="262"/>
        <end position="314"/>
    </location>
</feature>
<dbReference type="GO" id="GO:0003677">
    <property type="term" value="F:DNA binding"/>
    <property type="evidence" value="ECO:0007669"/>
    <property type="project" value="InterPro"/>
</dbReference>
<keyword evidence="3" id="KW-0614">Plasmid</keyword>
<feature type="compositionally biased region" description="Basic and acidic residues" evidence="1">
    <location>
        <begin position="275"/>
        <end position="290"/>
    </location>
</feature>
<organism evidence="3 4">
    <name type="scientific">Cedecea neteri</name>
    <dbReference type="NCBI Taxonomy" id="158822"/>
    <lineage>
        <taxon>Bacteria</taxon>
        <taxon>Pseudomonadati</taxon>
        <taxon>Pseudomonadota</taxon>
        <taxon>Gammaproteobacteria</taxon>
        <taxon>Enterobacterales</taxon>
        <taxon>Enterobacteriaceae</taxon>
        <taxon>Cedecea</taxon>
    </lineage>
</organism>
<gene>
    <name evidence="3" type="ORF">CO704_25505</name>
</gene>
<accession>A0A291E677</accession>
<evidence type="ECO:0000259" key="2">
    <source>
        <dbReference type="Pfam" id="PF07057"/>
    </source>
</evidence>
<dbReference type="InterPro" id="IPR009767">
    <property type="entry name" value="DNA_helicase_TraI_C"/>
</dbReference>
<name>A0A291E677_9ENTR</name>